<proteinExistence type="predicted"/>
<dbReference type="AlphaFoldDB" id="A0A0C3FV50"/>
<dbReference type="InParanoid" id="A0A0C3FV50"/>
<dbReference type="HOGENOM" id="CLU_3051143_0_0_1"/>
<name>A0A0C3FV50_PILCF</name>
<dbReference type="Proteomes" id="UP000054166">
    <property type="component" value="Unassembled WGS sequence"/>
</dbReference>
<protein>
    <submittedName>
        <fullName evidence="1">Uncharacterized protein</fullName>
    </submittedName>
</protein>
<reference evidence="1 2" key="1">
    <citation type="submission" date="2014-04" db="EMBL/GenBank/DDBJ databases">
        <authorList>
            <consortium name="DOE Joint Genome Institute"/>
            <person name="Kuo A."/>
            <person name="Tarkka M."/>
            <person name="Buscot F."/>
            <person name="Kohler A."/>
            <person name="Nagy L.G."/>
            <person name="Floudas D."/>
            <person name="Copeland A."/>
            <person name="Barry K.W."/>
            <person name="Cichocki N."/>
            <person name="Veneault-Fourrey C."/>
            <person name="LaButti K."/>
            <person name="Lindquist E.A."/>
            <person name="Lipzen A."/>
            <person name="Lundell T."/>
            <person name="Morin E."/>
            <person name="Murat C."/>
            <person name="Sun H."/>
            <person name="Tunlid A."/>
            <person name="Henrissat B."/>
            <person name="Grigoriev I.V."/>
            <person name="Hibbett D.S."/>
            <person name="Martin F."/>
            <person name="Nordberg H.P."/>
            <person name="Cantor M.N."/>
            <person name="Hua S.X."/>
        </authorList>
    </citation>
    <scope>NUCLEOTIDE SEQUENCE [LARGE SCALE GENOMIC DNA]</scope>
    <source>
        <strain evidence="1 2">F 1598</strain>
    </source>
</reference>
<accession>A0A0C3FV50</accession>
<dbReference type="EMBL" id="KN832977">
    <property type="protein sequence ID" value="KIM88295.1"/>
    <property type="molecule type" value="Genomic_DNA"/>
</dbReference>
<organism evidence="1 2">
    <name type="scientific">Piloderma croceum (strain F 1598)</name>
    <dbReference type="NCBI Taxonomy" id="765440"/>
    <lineage>
        <taxon>Eukaryota</taxon>
        <taxon>Fungi</taxon>
        <taxon>Dikarya</taxon>
        <taxon>Basidiomycota</taxon>
        <taxon>Agaricomycotina</taxon>
        <taxon>Agaricomycetes</taxon>
        <taxon>Agaricomycetidae</taxon>
        <taxon>Atheliales</taxon>
        <taxon>Atheliaceae</taxon>
        <taxon>Piloderma</taxon>
    </lineage>
</organism>
<gene>
    <name evidence="1" type="ORF">PILCRDRAFT_814201</name>
</gene>
<evidence type="ECO:0000313" key="2">
    <source>
        <dbReference type="Proteomes" id="UP000054166"/>
    </source>
</evidence>
<reference evidence="2" key="2">
    <citation type="submission" date="2015-01" db="EMBL/GenBank/DDBJ databases">
        <title>Evolutionary Origins and Diversification of the Mycorrhizal Mutualists.</title>
        <authorList>
            <consortium name="DOE Joint Genome Institute"/>
            <consortium name="Mycorrhizal Genomics Consortium"/>
            <person name="Kohler A."/>
            <person name="Kuo A."/>
            <person name="Nagy L.G."/>
            <person name="Floudas D."/>
            <person name="Copeland A."/>
            <person name="Barry K.W."/>
            <person name="Cichocki N."/>
            <person name="Veneault-Fourrey C."/>
            <person name="LaButti K."/>
            <person name="Lindquist E.A."/>
            <person name="Lipzen A."/>
            <person name="Lundell T."/>
            <person name="Morin E."/>
            <person name="Murat C."/>
            <person name="Riley R."/>
            <person name="Ohm R."/>
            <person name="Sun H."/>
            <person name="Tunlid A."/>
            <person name="Henrissat B."/>
            <person name="Grigoriev I.V."/>
            <person name="Hibbett D.S."/>
            <person name="Martin F."/>
        </authorList>
    </citation>
    <scope>NUCLEOTIDE SEQUENCE [LARGE SCALE GENOMIC DNA]</scope>
    <source>
        <strain evidence="2">F 1598</strain>
    </source>
</reference>
<keyword evidence="2" id="KW-1185">Reference proteome</keyword>
<sequence length="54" mass="6100">MSLGSGLQQACSFWSQCHWRSPVGFGHMSENPPRDPRLTLRIVNQLAAERYPDA</sequence>
<evidence type="ECO:0000313" key="1">
    <source>
        <dbReference type="EMBL" id="KIM88295.1"/>
    </source>
</evidence>